<reference evidence="2 3" key="1">
    <citation type="submission" date="2018-01" db="EMBL/GenBank/DDBJ databases">
        <title>The whole genome sequencing and assembly of Fervidobacterium changbaicum CBS-1 strain.</title>
        <authorList>
            <person name="Kim J.-Y."/>
            <person name="Park M.-K."/>
            <person name="Yi H."/>
            <person name="Bahn Y.-S."/>
            <person name="Kim J.F."/>
            <person name="Lee D.-W."/>
        </authorList>
    </citation>
    <scope>NUCLEOTIDE SEQUENCE [LARGE SCALE GENOMIC DNA]</scope>
    <source>
        <strain evidence="2 3">CBS-1</strain>
    </source>
</reference>
<gene>
    <name evidence="2" type="ORF">CBS1_05310</name>
</gene>
<proteinExistence type="predicted"/>
<accession>A0ABX5QRV4</accession>
<organism evidence="2 3">
    <name type="scientific">Fervidobacterium changbaicum</name>
    <dbReference type="NCBI Taxonomy" id="310769"/>
    <lineage>
        <taxon>Bacteria</taxon>
        <taxon>Thermotogati</taxon>
        <taxon>Thermotogota</taxon>
        <taxon>Thermotogae</taxon>
        <taxon>Thermotogales</taxon>
        <taxon>Fervidobacteriaceae</taxon>
        <taxon>Fervidobacterium</taxon>
    </lineage>
</organism>
<keyword evidence="1" id="KW-1133">Transmembrane helix</keyword>
<name>A0ABX5QRV4_9BACT</name>
<keyword evidence="3" id="KW-1185">Reference proteome</keyword>
<keyword evidence="1" id="KW-0812">Transmembrane</keyword>
<evidence type="ECO:0000313" key="3">
    <source>
        <dbReference type="Proteomes" id="UP000288947"/>
    </source>
</evidence>
<keyword evidence="1" id="KW-0472">Membrane</keyword>
<feature type="transmembrane region" description="Helical" evidence="1">
    <location>
        <begin position="107"/>
        <end position="125"/>
    </location>
</feature>
<dbReference type="Proteomes" id="UP000288947">
    <property type="component" value="Chromosome"/>
</dbReference>
<evidence type="ECO:0000313" key="2">
    <source>
        <dbReference type="EMBL" id="QAV33201.1"/>
    </source>
</evidence>
<evidence type="ECO:0000256" key="1">
    <source>
        <dbReference type="SAM" id="Phobius"/>
    </source>
</evidence>
<protein>
    <recommendedName>
        <fullName evidence="4">Transposase DDE domain-containing protein</fullName>
    </recommendedName>
</protein>
<sequence>MCLIKNRLNLKSCKVLVMVLSDKEGVVYDIWYHPGSKHELTSLREKLKKSGCLKKAIESKQVIGDKGYRGSLVVDVCERKEEKSKRQPVESVNSIVKKFNKISGWRLGITLLVYLYAYAIGYSYFRNLLDFVCS</sequence>
<evidence type="ECO:0008006" key="4">
    <source>
        <dbReference type="Google" id="ProtNLM"/>
    </source>
</evidence>
<dbReference type="EMBL" id="CP026721">
    <property type="protein sequence ID" value="QAV33201.1"/>
    <property type="molecule type" value="Genomic_DNA"/>
</dbReference>